<protein>
    <submittedName>
        <fullName evidence="1">Uncharacterized protein</fullName>
    </submittedName>
</protein>
<reference evidence="1" key="1">
    <citation type="submission" date="2024-05" db="EMBL/GenBank/DDBJ databases">
        <title>Isolation and characterization of the new Streptomyces phages Kamino, Geonosis, Abafar and Scarif infecting a broad range of host species.</title>
        <authorList>
            <person name="Rackow B."/>
            <person name="Rolland C."/>
            <person name="Mohnen I."/>
            <person name="Wittmann J."/>
            <person name="Muesken M."/>
            <person name="Overmann J."/>
            <person name="Frunzke J."/>
        </authorList>
    </citation>
    <scope>NUCLEOTIDE SEQUENCE</scope>
</reference>
<name>A0AAU7GZ00_9CAUD</name>
<proteinExistence type="predicted"/>
<dbReference type="EMBL" id="PP750868">
    <property type="protein sequence ID" value="XBM95150.1"/>
    <property type="molecule type" value="Genomic_DNA"/>
</dbReference>
<organism evidence="1">
    <name type="scientific">Streptomyces phage Scarif</name>
    <dbReference type="NCBI Taxonomy" id="3158858"/>
    <lineage>
        <taxon>Viruses</taxon>
        <taxon>Duplodnaviria</taxon>
        <taxon>Heunggongvirae</taxon>
        <taxon>Uroviricota</taxon>
        <taxon>Caudoviricetes</taxon>
    </lineage>
</organism>
<gene>
    <name evidence="1" type="ORF">Scarif_00041</name>
</gene>
<sequence length="78" mass="9098">MWISVTRPDNDYPLAYVRVDLRTDVEREDLNDILANRRLTLIGRWKPEVVNGTTVGLMAPVLIEDDHVKPRKKRTVKK</sequence>
<evidence type="ECO:0000313" key="1">
    <source>
        <dbReference type="EMBL" id="XBM95150.1"/>
    </source>
</evidence>
<accession>A0AAU7GZ00</accession>